<dbReference type="Pfam" id="PF13567">
    <property type="entry name" value="DUF4131"/>
    <property type="match status" value="1"/>
</dbReference>
<feature type="transmembrane region" description="Helical" evidence="6">
    <location>
        <begin position="385"/>
        <end position="402"/>
    </location>
</feature>
<feature type="domain" description="DUF4131" evidence="8">
    <location>
        <begin position="99"/>
        <end position="246"/>
    </location>
</feature>
<sequence>MLNKNKVKDDLSKRFLLTRKQLGLIWQDALSAFDGAKNIGCNAKRIFLFSSLKKAIIFFWEWFVDCINKEISFGLLFSLILVFFSTGIIFYFNLEREPSWGQLVVLVSVFLGILYILRFYRGIWIIVGLLCCIVLGALAAKIETWRISTPMLSGDVVTTLTGRIVSIESMQRGGFRLVLDILRIEKPALRHGPHRVRLSARHLPYGIAIGDGLHGKVKIRALSGPVRPGGYDFSFHNYFKGIGAQGIYLGKPIKVSVPRTDTILGSVLQKIENLRTNMTQRISMALDGEKGSVAAALITGQRGGISNNTNEALRTAGLAHILSISGLHMALLSGMVLVIIRSFLALFIVFSSYYSAKKFAAIAALMTTAFYLLLSGAAVSAQRSFVMIAVMLVAVLCNRSAITMRNFTIAGLITLAISPHEILGPSFQMSFSATAALIAFFDWWSGRLSSRIRKTTPFYVGGRVIHFIFLSVVSTCASSFVAGASSGVYAAYHFSNIAFFSIISNALALPVISILIIPFGLIAVLAMLVGFEWYPLQIMGFGIDLVTKIAHAIKAISPDLNPGFMPLSALVLLSVGLIGLTFCKTSIRFFFSLFILVGIYVCLVHSPVQLIIADNMNLVGVINEKKLYIDRYHISRFTTSIWEKSFRVNETIKPTQYGPSLSGQFVCDNHVCTSLLENGLKVIVLHEKTDQCVEADIVIKTFAMSDQICTKKVQITFTPQQLLLRGSVMMTKSGDIMWSSMGAYRPWNIHRQYSQKMHN</sequence>
<keyword evidence="5 6" id="KW-0472">Membrane</keyword>
<dbReference type="InterPro" id="IPR025405">
    <property type="entry name" value="DUF4131"/>
</dbReference>
<feature type="transmembrane region" description="Helical" evidence="6">
    <location>
        <begin position="123"/>
        <end position="142"/>
    </location>
</feature>
<dbReference type="EMBL" id="BAABIZ010000014">
    <property type="protein sequence ID" value="GAA5109368.1"/>
    <property type="molecule type" value="Genomic_DNA"/>
</dbReference>
<evidence type="ECO:0000256" key="2">
    <source>
        <dbReference type="ARBA" id="ARBA00022475"/>
    </source>
</evidence>
<evidence type="ECO:0000259" key="8">
    <source>
        <dbReference type="Pfam" id="PF13567"/>
    </source>
</evidence>
<feature type="transmembrane region" description="Helical" evidence="6">
    <location>
        <begin position="563"/>
        <end position="582"/>
    </location>
</feature>
<keyword evidence="4 6" id="KW-1133">Transmembrane helix</keyword>
<feature type="domain" description="ComEC/Rec2-related protein" evidence="7">
    <location>
        <begin position="297"/>
        <end position="584"/>
    </location>
</feature>
<gene>
    <name evidence="9" type="ORF">GCM10023261_12220</name>
</gene>
<feature type="transmembrane region" description="Helical" evidence="6">
    <location>
        <begin position="99"/>
        <end position="117"/>
    </location>
</feature>
<dbReference type="InterPro" id="IPR052159">
    <property type="entry name" value="Competence_DNA_uptake"/>
</dbReference>
<evidence type="ECO:0000256" key="3">
    <source>
        <dbReference type="ARBA" id="ARBA00022692"/>
    </source>
</evidence>
<feature type="transmembrane region" description="Helical" evidence="6">
    <location>
        <begin position="359"/>
        <end position="378"/>
    </location>
</feature>
<dbReference type="PANTHER" id="PTHR30619:SF1">
    <property type="entry name" value="RECOMBINATION PROTEIN 2"/>
    <property type="match status" value="1"/>
</dbReference>
<feature type="transmembrane region" description="Helical" evidence="6">
    <location>
        <begin position="71"/>
        <end position="92"/>
    </location>
</feature>
<feature type="transmembrane region" description="Helical" evidence="6">
    <location>
        <begin position="330"/>
        <end position="353"/>
    </location>
</feature>
<reference evidence="10" key="1">
    <citation type="journal article" date="2019" name="Int. J. Syst. Evol. Microbiol.">
        <title>The Global Catalogue of Microorganisms (GCM) 10K type strain sequencing project: providing services to taxonomists for standard genome sequencing and annotation.</title>
        <authorList>
            <consortium name="The Broad Institute Genomics Platform"/>
            <consortium name="The Broad Institute Genome Sequencing Center for Infectious Disease"/>
            <person name="Wu L."/>
            <person name="Ma J."/>
        </authorList>
    </citation>
    <scope>NUCLEOTIDE SEQUENCE [LARGE SCALE GENOMIC DNA]</scope>
    <source>
        <strain evidence="10">JCM 17712</strain>
    </source>
</reference>
<feature type="transmembrane region" description="Helical" evidence="6">
    <location>
        <begin position="422"/>
        <end position="444"/>
    </location>
</feature>
<dbReference type="Pfam" id="PF03772">
    <property type="entry name" value="Competence"/>
    <property type="match status" value="1"/>
</dbReference>
<evidence type="ECO:0000256" key="1">
    <source>
        <dbReference type="ARBA" id="ARBA00004651"/>
    </source>
</evidence>
<dbReference type="RefSeq" id="WP_345116652.1">
    <property type="nucleotide sequence ID" value="NZ_BAABIZ010000014.1"/>
</dbReference>
<evidence type="ECO:0000256" key="4">
    <source>
        <dbReference type="ARBA" id="ARBA00022989"/>
    </source>
</evidence>
<dbReference type="Proteomes" id="UP001500864">
    <property type="component" value="Unassembled WGS sequence"/>
</dbReference>
<evidence type="ECO:0000259" key="7">
    <source>
        <dbReference type="Pfam" id="PF03772"/>
    </source>
</evidence>
<evidence type="ECO:0000313" key="9">
    <source>
        <dbReference type="EMBL" id="GAA5109368.1"/>
    </source>
</evidence>
<evidence type="ECO:0000256" key="6">
    <source>
        <dbReference type="SAM" id="Phobius"/>
    </source>
</evidence>
<comment type="caution">
    <text evidence="9">The sequence shown here is derived from an EMBL/GenBank/DDBJ whole genome shotgun (WGS) entry which is preliminary data.</text>
</comment>
<evidence type="ECO:0000256" key="5">
    <source>
        <dbReference type="ARBA" id="ARBA00023136"/>
    </source>
</evidence>
<feature type="transmembrane region" description="Helical" evidence="6">
    <location>
        <begin position="464"/>
        <end position="492"/>
    </location>
</feature>
<evidence type="ECO:0000313" key="10">
    <source>
        <dbReference type="Proteomes" id="UP001500864"/>
    </source>
</evidence>
<dbReference type="InterPro" id="IPR004477">
    <property type="entry name" value="ComEC_N"/>
</dbReference>
<organism evidence="9 10">
    <name type="scientific">Bartonella jaculi</name>
    <dbReference type="NCBI Taxonomy" id="686226"/>
    <lineage>
        <taxon>Bacteria</taxon>
        <taxon>Pseudomonadati</taxon>
        <taxon>Pseudomonadota</taxon>
        <taxon>Alphaproteobacteria</taxon>
        <taxon>Hyphomicrobiales</taxon>
        <taxon>Bartonellaceae</taxon>
        <taxon>Bartonella</taxon>
    </lineage>
</organism>
<keyword evidence="2" id="KW-1003">Cell membrane</keyword>
<accession>A0ABP9NAK6</accession>
<dbReference type="PANTHER" id="PTHR30619">
    <property type="entry name" value="DNA INTERNALIZATION/COMPETENCE PROTEIN COMEC/REC2"/>
    <property type="match status" value="1"/>
</dbReference>
<keyword evidence="10" id="KW-1185">Reference proteome</keyword>
<feature type="transmembrane region" description="Helical" evidence="6">
    <location>
        <begin position="589"/>
        <end position="608"/>
    </location>
</feature>
<keyword evidence="3 6" id="KW-0812">Transmembrane</keyword>
<feature type="transmembrane region" description="Helical" evidence="6">
    <location>
        <begin position="498"/>
        <end position="531"/>
    </location>
</feature>
<protein>
    <submittedName>
        <fullName evidence="9">ComEC/Rec2 family competence protein</fullName>
    </submittedName>
</protein>
<proteinExistence type="predicted"/>
<dbReference type="NCBIfam" id="TIGR00360">
    <property type="entry name" value="ComEC_N-term"/>
    <property type="match status" value="1"/>
</dbReference>
<comment type="subcellular location">
    <subcellularLocation>
        <location evidence="1">Cell membrane</location>
        <topology evidence="1">Multi-pass membrane protein</topology>
    </subcellularLocation>
</comment>
<name>A0ABP9NAK6_9HYPH</name>